<evidence type="ECO:0000313" key="2">
    <source>
        <dbReference type="Proteomes" id="UP000549765"/>
    </source>
</evidence>
<dbReference type="NCBIfam" id="TIGR00099">
    <property type="entry name" value="Cof-subfamily"/>
    <property type="match status" value="1"/>
</dbReference>
<protein>
    <submittedName>
        <fullName evidence="1">HAD family hydrolase</fullName>
    </submittedName>
</protein>
<dbReference type="Gene3D" id="3.30.1240.10">
    <property type="match status" value="1"/>
</dbReference>
<name>A0A7X6S442_9LACO</name>
<comment type="caution">
    <text evidence="1">The sequence shown here is derived from an EMBL/GenBank/DDBJ whole genome shotgun (WGS) entry which is preliminary data.</text>
</comment>
<dbReference type="GO" id="GO:0005829">
    <property type="term" value="C:cytosol"/>
    <property type="evidence" value="ECO:0007669"/>
    <property type="project" value="TreeGrafter"/>
</dbReference>
<dbReference type="SFLD" id="SFLDG01140">
    <property type="entry name" value="C2.B:_Phosphomannomutase_and_P"/>
    <property type="match status" value="1"/>
</dbReference>
<dbReference type="RefSeq" id="WP_168722687.1">
    <property type="nucleotide sequence ID" value="NZ_JAAXPN010000011.1"/>
</dbReference>
<evidence type="ECO:0000313" key="1">
    <source>
        <dbReference type="EMBL" id="NKZ24891.1"/>
    </source>
</evidence>
<dbReference type="PANTHER" id="PTHR10000">
    <property type="entry name" value="PHOSPHOSERINE PHOSPHATASE"/>
    <property type="match status" value="1"/>
</dbReference>
<proteinExistence type="predicted"/>
<dbReference type="NCBIfam" id="TIGR01484">
    <property type="entry name" value="HAD-SF-IIB"/>
    <property type="match status" value="1"/>
</dbReference>
<dbReference type="Proteomes" id="UP000549765">
    <property type="component" value="Unassembled WGS sequence"/>
</dbReference>
<reference evidence="1 2" key="1">
    <citation type="submission" date="2020-04" db="EMBL/GenBank/DDBJ databases">
        <title>MicrobeNet Type strains.</title>
        <authorList>
            <person name="Nicholson A.C."/>
        </authorList>
    </citation>
    <scope>NUCLEOTIDE SEQUENCE [LARGE SCALE GENOMIC DNA]</scope>
    <source>
        <strain evidence="1 2">CCUG 61472</strain>
    </source>
</reference>
<dbReference type="SUPFAM" id="SSF56784">
    <property type="entry name" value="HAD-like"/>
    <property type="match status" value="1"/>
</dbReference>
<dbReference type="InterPro" id="IPR006379">
    <property type="entry name" value="HAD-SF_hydro_IIB"/>
</dbReference>
<dbReference type="EMBL" id="JAAXPN010000011">
    <property type="protein sequence ID" value="NKZ24891.1"/>
    <property type="molecule type" value="Genomic_DNA"/>
</dbReference>
<dbReference type="AlphaFoldDB" id="A0A7X6S442"/>
<dbReference type="PANTHER" id="PTHR10000:SF8">
    <property type="entry name" value="HAD SUPERFAMILY HYDROLASE-LIKE, TYPE 3"/>
    <property type="match status" value="1"/>
</dbReference>
<sequence>MKPHLIFIDIDGTLIHDDQTISPRTKEVIEKLQSLGHIVYIATGRMRVHAELVRDMINAQVNLINSNGAMYDLGANQGVEYLGVNAVEQIINIVNQNQVSVRLFTPSHVYHNVTNKQALSVMSFAAKIMKRGAISYFKEIGEIDAKTITNGIIAGGAPDKIELTRKLLGNLTTLDISSSAPENIELLPKGVSKATAVKHVQMYYQINRENTLVFGNGENDIPMLEAGDISVAMQNSTPDVFDHAKYVTGSNEEDGVAEFLEKYFQL</sequence>
<accession>A0A7X6S442</accession>
<dbReference type="GO" id="GO:0000287">
    <property type="term" value="F:magnesium ion binding"/>
    <property type="evidence" value="ECO:0007669"/>
    <property type="project" value="TreeGrafter"/>
</dbReference>
<dbReference type="SFLD" id="SFLDS00003">
    <property type="entry name" value="Haloacid_Dehalogenase"/>
    <property type="match status" value="1"/>
</dbReference>
<dbReference type="Pfam" id="PF08282">
    <property type="entry name" value="Hydrolase_3"/>
    <property type="match status" value="1"/>
</dbReference>
<gene>
    <name evidence="1" type="ORF">HF964_08825</name>
</gene>
<dbReference type="InterPro" id="IPR000150">
    <property type="entry name" value="Cof"/>
</dbReference>
<dbReference type="InterPro" id="IPR023214">
    <property type="entry name" value="HAD_sf"/>
</dbReference>
<dbReference type="GO" id="GO:0016791">
    <property type="term" value="F:phosphatase activity"/>
    <property type="evidence" value="ECO:0007669"/>
    <property type="project" value="TreeGrafter"/>
</dbReference>
<keyword evidence="1" id="KW-0378">Hydrolase</keyword>
<organism evidence="1 2">
    <name type="scientific">Periweissella fabalis</name>
    <dbReference type="NCBI Taxonomy" id="1070421"/>
    <lineage>
        <taxon>Bacteria</taxon>
        <taxon>Bacillati</taxon>
        <taxon>Bacillota</taxon>
        <taxon>Bacilli</taxon>
        <taxon>Lactobacillales</taxon>
        <taxon>Lactobacillaceae</taxon>
        <taxon>Periweissella</taxon>
    </lineage>
</organism>
<keyword evidence="2" id="KW-1185">Reference proteome</keyword>
<dbReference type="InterPro" id="IPR036412">
    <property type="entry name" value="HAD-like_sf"/>
</dbReference>
<dbReference type="Gene3D" id="3.40.50.1000">
    <property type="entry name" value="HAD superfamily/HAD-like"/>
    <property type="match status" value="1"/>
</dbReference>